<dbReference type="InterPro" id="IPR001387">
    <property type="entry name" value="Cro/C1-type_HTH"/>
</dbReference>
<keyword evidence="3" id="KW-1185">Reference proteome</keyword>
<proteinExistence type="predicted"/>
<protein>
    <submittedName>
        <fullName evidence="2">XRE family transcriptional regulator</fullName>
    </submittedName>
</protein>
<dbReference type="CDD" id="cd00093">
    <property type="entry name" value="HTH_XRE"/>
    <property type="match status" value="1"/>
</dbReference>
<reference evidence="2 3" key="1">
    <citation type="submission" date="2018-08" db="EMBL/GenBank/DDBJ databases">
        <title>Murine metabolic-syndrome-specific gut microbial biobank.</title>
        <authorList>
            <person name="Liu C."/>
        </authorList>
    </citation>
    <scope>NUCLEOTIDE SEQUENCE [LARGE SCALE GENOMIC DNA]</scope>
    <source>
        <strain evidence="2 3">28</strain>
    </source>
</reference>
<dbReference type="EMBL" id="QXWK01000024">
    <property type="protein sequence ID" value="NBH62444.1"/>
    <property type="molecule type" value="Genomic_DNA"/>
</dbReference>
<dbReference type="Gene3D" id="1.10.260.40">
    <property type="entry name" value="lambda repressor-like DNA-binding domains"/>
    <property type="match status" value="1"/>
</dbReference>
<dbReference type="GO" id="GO:0003677">
    <property type="term" value="F:DNA binding"/>
    <property type="evidence" value="ECO:0007669"/>
    <property type="project" value="InterPro"/>
</dbReference>
<accession>A0A845QLY7</accession>
<evidence type="ECO:0000259" key="1">
    <source>
        <dbReference type="PROSITE" id="PS50943"/>
    </source>
</evidence>
<dbReference type="InterPro" id="IPR010982">
    <property type="entry name" value="Lambda_DNA-bd_dom_sf"/>
</dbReference>
<evidence type="ECO:0000313" key="2">
    <source>
        <dbReference type="EMBL" id="NBH62444.1"/>
    </source>
</evidence>
<dbReference type="AlphaFoldDB" id="A0A845QLY7"/>
<gene>
    <name evidence="2" type="ORF">D0435_12365</name>
</gene>
<dbReference type="RefSeq" id="WP_160202729.1">
    <property type="nucleotide sequence ID" value="NZ_QXWK01000024.1"/>
</dbReference>
<feature type="domain" description="HTH cro/C1-type" evidence="1">
    <location>
        <begin position="8"/>
        <end position="58"/>
    </location>
</feature>
<dbReference type="PROSITE" id="PS50943">
    <property type="entry name" value="HTH_CROC1"/>
    <property type="match status" value="1"/>
</dbReference>
<dbReference type="Proteomes" id="UP000446866">
    <property type="component" value="Unassembled WGS sequence"/>
</dbReference>
<sequence length="63" mass="6706">MKLDHDKLDLLRARNVLTISQLAKVAKVSAATIVRGGNPGIVTVGKIAKALGVDVEEIIVKEE</sequence>
<organism evidence="2 3">
    <name type="scientific">Anaerotruncus colihominis</name>
    <dbReference type="NCBI Taxonomy" id="169435"/>
    <lineage>
        <taxon>Bacteria</taxon>
        <taxon>Bacillati</taxon>
        <taxon>Bacillota</taxon>
        <taxon>Clostridia</taxon>
        <taxon>Eubacteriales</taxon>
        <taxon>Oscillospiraceae</taxon>
        <taxon>Anaerotruncus</taxon>
    </lineage>
</organism>
<comment type="caution">
    <text evidence="2">The sequence shown here is derived from an EMBL/GenBank/DDBJ whole genome shotgun (WGS) entry which is preliminary data.</text>
</comment>
<dbReference type="SUPFAM" id="SSF47413">
    <property type="entry name" value="lambda repressor-like DNA-binding domains"/>
    <property type="match status" value="1"/>
</dbReference>
<name>A0A845QLY7_9FIRM</name>
<evidence type="ECO:0000313" key="3">
    <source>
        <dbReference type="Proteomes" id="UP000446866"/>
    </source>
</evidence>